<dbReference type="NCBIfam" id="TIGR03375">
    <property type="entry name" value="type_I_sec_LssB"/>
    <property type="match status" value="1"/>
</dbReference>
<dbReference type="OrthoDB" id="9806127at2"/>
<dbReference type="InterPro" id="IPR036640">
    <property type="entry name" value="ABC1_TM_sf"/>
</dbReference>
<feature type="domain" description="ABC transmembrane type-1" evidence="11">
    <location>
        <begin position="162"/>
        <end position="440"/>
    </location>
</feature>
<reference evidence="13 16" key="2">
    <citation type="submission" date="2019-07" db="EMBL/GenBank/DDBJ databases">
        <title>Whole genome shotgun sequence of Halomonas cupida NBRC 102219.</title>
        <authorList>
            <person name="Hosoyama A."/>
            <person name="Uohara A."/>
            <person name="Ohji S."/>
            <person name="Ichikawa N."/>
        </authorList>
    </citation>
    <scope>NUCLEOTIDE SEQUENCE [LARGE SCALE GENOMIC DNA]</scope>
    <source>
        <strain evidence="13 16">NBRC 102219</strain>
    </source>
</reference>
<evidence type="ECO:0000259" key="11">
    <source>
        <dbReference type="PROSITE" id="PS50929"/>
    </source>
</evidence>
<proteinExistence type="predicted"/>
<dbReference type="EMBL" id="FRCA01000002">
    <property type="protein sequence ID" value="SHL68053.1"/>
    <property type="molecule type" value="Genomic_DNA"/>
</dbReference>
<evidence type="ECO:0000256" key="8">
    <source>
        <dbReference type="SAM" id="MobiDB-lite"/>
    </source>
</evidence>
<dbReference type="Proteomes" id="UP000184123">
    <property type="component" value="Unassembled WGS sequence"/>
</dbReference>
<dbReference type="PROSITE" id="PS50990">
    <property type="entry name" value="PEPTIDASE_C39"/>
    <property type="match status" value="1"/>
</dbReference>
<dbReference type="Gene3D" id="1.20.1560.10">
    <property type="entry name" value="ABC transporter type 1, transmembrane domain"/>
    <property type="match status" value="1"/>
</dbReference>
<dbReference type="GO" id="GO:0006508">
    <property type="term" value="P:proteolysis"/>
    <property type="evidence" value="ECO:0007669"/>
    <property type="project" value="InterPro"/>
</dbReference>
<dbReference type="CDD" id="cd18587">
    <property type="entry name" value="ABC_6TM_LapB_like"/>
    <property type="match status" value="1"/>
</dbReference>
<dbReference type="GO" id="GO:0015421">
    <property type="term" value="F:ABC-type oligopeptide transporter activity"/>
    <property type="evidence" value="ECO:0007669"/>
    <property type="project" value="TreeGrafter"/>
</dbReference>
<protein>
    <submittedName>
        <fullName evidence="13">ABC transporter ATP-binding protein/permease</fullName>
    </submittedName>
    <submittedName>
        <fullName evidence="14">ATP-binding cassette, subfamily C, LapB</fullName>
    </submittedName>
</protein>
<evidence type="ECO:0000256" key="6">
    <source>
        <dbReference type="ARBA" id="ARBA00022989"/>
    </source>
</evidence>
<evidence type="ECO:0000313" key="14">
    <source>
        <dbReference type="EMBL" id="SHL68053.1"/>
    </source>
</evidence>
<dbReference type="PROSITE" id="PS50929">
    <property type="entry name" value="ABC_TM1F"/>
    <property type="match status" value="1"/>
</dbReference>
<reference evidence="14 15" key="1">
    <citation type="submission" date="2016-11" db="EMBL/GenBank/DDBJ databases">
        <authorList>
            <person name="Jaros S."/>
            <person name="Januszkiewicz K."/>
            <person name="Wedrychowicz H."/>
        </authorList>
    </citation>
    <scope>NUCLEOTIDE SEQUENCE [LARGE SCALE GENOMIC DNA]</scope>
    <source>
        <strain evidence="14 15">DSM 4740</strain>
    </source>
</reference>
<keyword evidence="16" id="KW-1185">Reference proteome</keyword>
<feature type="transmembrane region" description="Helical" evidence="9">
    <location>
        <begin position="381"/>
        <end position="405"/>
    </location>
</feature>
<dbReference type="InterPro" id="IPR017871">
    <property type="entry name" value="ABC_transporter-like_CS"/>
</dbReference>
<keyword evidence="3" id="KW-0547">Nucleotide-binding</keyword>
<evidence type="ECO:0000256" key="2">
    <source>
        <dbReference type="ARBA" id="ARBA00022692"/>
    </source>
</evidence>
<dbReference type="InterPro" id="IPR027417">
    <property type="entry name" value="P-loop_NTPase"/>
</dbReference>
<organism evidence="14 15">
    <name type="scientific">Halomonas cupida</name>
    <dbReference type="NCBI Taxonomy" id="44933"/>
    <lineage>
        <taxon>Bacteria</taxon>
        <taxon>Pseudomonadati</taxon>
        <taxon>Pseudomonadota</taxon>
        <taxon>Gammaproteobacteria</taxon>
        <taxon>Oceanospirillales</taxon>
        <taxon>Halomonadaceae</taxon>
        <taxon>Halomonas</taxon>
    </lineage>
</organism>
<feature type="region of interest" description="Disordered" evidence="8">
    <location>
        <begin position="717"/>
        <end position="736"/>
    </location>
</feature>
<dbReference type="STRING" id="44933.SAMN05660971_01142"/>
<dbReference type="PROSITE" id="PS50893">
    <property type="entry name" value="ABC_TRANSPORTER_2"/>
    <property type="match status" value="1"/>
</dbReference>
<dbReference type="AlphaFoldDB" id="A0A1M7CLR2"/>
<dbReference type="GO" id="GO:0005524">
    <property type="term" value="F:ATP binding"/>
    <property type="evidence" value="ECO:0007669"/>
    <property type="project" value="UniProtKB-KW"/>
</dbReference>
<accession>A0A1M7CLR2</accession>
<keyword evidence="2 9" id="KW-0812">Transmembrane</keyword>
<dbReference type="InterPro" id="IPR005074">
    <property type="entry name" value="Peptidase_C39"/>
</dbReference>
<evidence type="ECO:0000256" key="4">
    <source>
        <dbReference type="ARBA" id="ARBA00022801"/>
    </source>
</evidence>
<comment type="subcellular location">
    <subcellularLocation>
        <location evidence="1">Cell membrane</location>
        <topology evidence="1">Multi-pass membrane protein</topology>
    </subcellularLocation>
</comment>
<feature type="transmembrane region" description="Helical" evidence="9">
    <location>
        <begin position="158"/>
        <end position="180"/>
    </location>
</feature>
<dbReference type="PROSITE" id="PS00211">
    <property type="entry name" value="ABC_TRANSPORTER_1"/>
    <property type="match status" value="1"/>
</dbReference>
<evidence type="ECO:0000259" key="10">
    <source>
        <dbReference type="PROSITE" id="PS50893"/>
    </source>
</evidence>
<dbReference type="InterPro" id="IPR039421">
    <property type="entry name" value="Type_1_exporter"/>
</dbReference>
<dbReference type="InterPro" id="IPR003439">
    <property type="entry name" value="ABC_transporter-like_ATP-bd"/>
</dbReference>
<evidence type="ECO:0000256" key="3">
    <source>
        <dbReference type="ARBA" id="ARBA00022741"/>
    </source>
</evidence>
<feature type="domain" description="ABC transporter" evidence="10">
    <location>
        <begin position="474"/>
        <end position="708"/>
    </location>
</feature>
<dbReference type="GO" id="GO:0005886">
    <property type="term" value="C:plasma membrane"/>
    <property type="evidence" value="ECO:0007669"/>
    <property type="project" value="UniProtKB-SubCell"/>
</dbReference>
<evidence type="ECO:0000256" key="1">
    <source>
        <dbReference type="ARBA" id="ARBA00004651"/>
    </source>
</evidence>
<evidence type="ECO:0000313" key="15">
    <source>
        <dbReference type="Proteomes" id="UP000184123"/>
    </source>
</evidence>
<dbReference type="GO" id="GO:0016887">
    <property type="term" value="F:ATP hydrolysis activity"/>
    <property type="evidence" value="ECO:0007669"/>
    <property type="project" value="InterPro"/>
</dbReference>
<dbReference type="Gene3D" id="3.40.50.300">
    <property type="entry name" value="P-loop containing nucleotide triphosphate hydrolases"/>
    <property type="match status" value="1"/>
</dbReference>
<feature type="compositionally biased region" description="Basic and acidic residues" evidence="8">
    <location>
        <begin position="718"/>
        <end position="727"/>
    </location>
</feature>
<dbReference type="Gene3D" id="3.90.70.10">
    <property type="entry name" value="Cysteine proteinases"/>
    <property type="match status" value="1"/>
</dbReference>
<dbReference type="InterPro" id="IPR011527">
    <property type="entry name" value="ABC1_TM_dom"/>
</dbReference>
<dbReference type="EMBL" id="BJXU01000190">
    <property type="protein sequence ID" value="GEN26145.1"/>
    <property type="molecule type" value="Genomic_DNA"/>
</dbReference>
<dbReference type="InterPro" id="IPR017750">
    <property type="entry name" value="ATPase_T1SS"/>
</dbReference>
<feature type="transmembrane region" description="Helical" evidence="9">
    <location>
        <begin position="192"/>
        <end position="213"/>
    </location>
</feature>
<keyword evidence="6 9" id="KW-1133">Transmembrane helix</keyword>
<evidence type="ECO:0000256" key="9">
    <source>
        <dbReference type="SAM" id="Phobius"/>
    </source>
</evidence>
<keyword evidence="5 14" id="KW-0067">ATP-binding</keyword>
<evidence type="ECO:0000313" key="13">
    <source>
        <dbReference type="EMBL" id="GEN26145.1"/>
    </source>
</evidence>
<keyword evidence="4" id="KW-0378">Hydrolase</keyword>
<evidence type="ECO:0000259" key="12">
    <source>
        <dbReference type="PROSITE" id="PS50990"/>
    </source>
</evidence>
<dbReference type="Proteomes" id="UP000321726">
    <property type="component" value="Unassembled WGS sequence"/>
</dbReference>
<dbReference type="GO" id="GO:0008233">
    <property type="term" value="F:peptidase activity"/>
    <property type="evidence" value="ECO:0007669"/>
    <property type="project" value="InterPro"/>
</dbReference>
<dbReference type="RefSeq" id="WP_084541743.1">
    <property type="nucleotide sequence ID" value="NZ_BJXU01000190.1"/>
</dbReference>
<sequence length="736" mass="79779">MNRSGTGSRDPLREGLVLLCEHQNQTSSVAELGDGMPLEQGCLPLSHVARAMARAGMKARMVESRIETLNETLFPVLIELNDDRWVVVAARSNDQFTVLTPESAGGCETWQESELAERHTGTVVVARPQFKPDQRAGDYAREAPGHWLKTPLKERRGIYAEVGVAALMANLLAISTAIFAMQVYDRVVPNEAFSTLWILASGVALAVLLEFLLRSLRAHLLDSTGKGLDLELSSRLFDQVMQLRLAAKPGSTGAFSSQIREFESVREFLTSATVGAISDIPFVLLFLGVIFFIGGPMVWVPIAAIVLMVVPGLLAQGRLSRLSRQNLREGAVRQGVLLESIEHLETVKATHAEGRHLALWENLSRDLAEAGMQQRSLSARLAYAAATVQQLTYVGVVIVGVYLIAAGELTVGALIACTILTSRTVAPMSQVANLLARWQHVKVAMEGLDALMEAPVERPPGRNFVRKPKLQGNYQLENVALSWQEDAPAALALAALRVDAGERVALLGGNGSGKSTLLRLMAGLVDPGSGSVVLDDVRMEQIDPVDRRRAIGYLPQDIALFHGTLRDNLTLDGGAHDDDALLEALNGVGLGKFVRRHPLGLDMPIAGNGSLSGGQRQAVGLARVILQDPRIVLMDEPTSAYDQTNEQHVIHFLESWLEGRTLLVSTHKKSLLSLVTRAVVLKDGKCVMDGPVNSVVNGNRVEVSASRDARQRLNTVNQDKEDRRDVDAGYTTAPGN</sequence>
<dbReference type="SUPFAM" id="SSF52540">
    <property type="entry name" value="P-loop containing nucleoside triphosphate hydrolases"/>
    <property type="match status" value="1"/>
</dbReference>
<dbReference type="Pfam" id="PF00664">
    <property type="entry name" value="ABC_membrane"/>
    <property type="match status" value="1"/>
</dbReference>
<dbReference type="SUPFAM" id="SSF90123">
    <property type="entry name" value="ABC transporter transmembrane region"/>
    <property type="match status" value="1"/>
</dbReference>
<evidence type="ECO:0000256" key="7">
    <source>
        <dbReference type="ARBA" id="ARBA00023136"/>
    </source>
</evidence>
<evidence type="ECO:0000256" key="5">
    <source>
        <dbReference type="ARBA" id="ARBA00022840"/>
    </source>
</evidence>
<dbReference type="PANTHER" id="PTHR43394:SF1">
    <property type="entry name" value="ATP-BINDING CASSETTE SUB-FAMILY B MEMBER 10, MITOCHONDRIAL"/>
    <property type="match status" value="1"/>
</dbReference>
<name>A0A1M7CLR2_9GAMM</name>
<dbReference type="SMART" id="SM00382">
    <property type="entry name" value="AAA"/>
    <property type="match status" value="1"/>
</dbReference>
<keyword evidence="7 9" id="KW-0472">Membrane</keyword>
<evidence type="ECO:0000313" key="16">
    <source>
        <dbReference type="Proteomes" id="UP000321726"/>
    </source>
</evidence>
<gene>
    <name evidence="13" type="ORF">HCU01_40940</name>
    <name evidence="14" type="ORF">SAMN05660971_01142</name>
</gene>
<feature type="transmembrane region" description="Helical" evidence="9">
    <location>
        <begin position="298"/>
        <end position="315"/>
    </location>
</feature>
<feature type="transmembrane region" description="Helical" evidence="9">
    <location>
        <begin position="268"/>
        <end position="292"/>
    </location>
</feature>
<dbReference type="Pfam" id="PF00005">
    <property type="entry name" value="ABC_tran"/>
    <property type="match status" value="1"/>
</dbReference>
<feature type="domain" description="Peptidase C39" evidence="12">
    <location>
        <begin position="3"/>
        <end position="126"/>
    </location>
</feature>
<dbReference type="PANTHER" id="PTHR43394">
    <property type="entry name" value="ATP-DEPENDENT PERMEASE MDL1, MITOCHONDRIAL"/>
    <property type="match status" value="1"/>
</dbReference>
<dbReference type="InterPro" id="IPR003593">
    <property type="entry name" value="AAA+_ATPase"/>
</dbReference>